<keyword evidence="2" id="KW-1185">Reference proteome</keyword>
<evidence type="ECO:0008006" key="3">
    <source>
        <dbReference type="Google" id="ProtNLM"/>
    </source>
</evidence>
<gene>
    <name evidence="1" type="ORF">F3087_08795</name>
</gene>
<proteinExistence type="predicted"/>
<name>A0A5N0EMX9_9NOCA</name>
<dbReference type="Proteomes" id="UP000323876">
    <property type="component" value="Unassembled WGS sequence"/>
</dbReference>
<evidence type="ECO:0000313" key="1">
    <source>
        <dbReference type="EMBL" id="KAA8889634.1"/>
    </source>
</evidence>
<dbReference type="AlphaFoldDB" id="A0A5N0EMX9"/>
<dbReference type="OrthoDB" id="3213425at2"/>
<comment type="caution">
    <text evidence="1">The sequence shown here is derived from an EMBL/GenBank/DDBJ whole genome shotgun (WGS) entry which is preliminary data.</text>
</comment>
<organism evidence="1 2">
    <name type="scientific">Nocardia colli</name>
    <dbReference type="NCBI Taxonomy" id="2545717"/>
    <lineage>
        <taxon>Bacteria</taxon>
        <taxon>Bacillati</taxon>
        <taxon>Actinomycetota</taxon>
        <taxon>Actinomycetes</taxon>
        <taxon>Mycobacteriales</taxon>
        <taxon>Nocardiaceae</taxon>
        <taxon>Nocardia</taxon>
    </lineage>
</organism>
<accession>A0A5N0EMX9</accession>
<dbReference type="EMBL" id="VXLC01000003">
    <property type="protein sequence ID" value="KAA8889634.1"/>
    <property type="molecule type" value="Genomic_DNA"/>
</dbReference>
<sequence length="305" mass="33838">MFREWDDQFGGGLRRKAVIGQLSEVNELLRDSHPPEIKRRLTRTKALLAETAATMSWDSGRQSKAQQYYAMAVRAAKEADDPALCANAIAGMARQLLSLDHYGLAAGRESVERERAMDALELIRLAQDQFGHRITATTRAMLHTREAWAFGKLGRPTAFHRAGDRAHQALSESDPSADPYWINYFDAAELAGTLGGRLLEMARREPAFATAAAEQIDHAIQLRRPGRRRSAALDQLGMMEARLIEGEVEEACRIGETAVEAVGKTASDRVQKKLIKVYRATEQFVQVGRVAELRGQMKPLLLATA</sequence>
<reference evidence="1 2" key="1">
    <citation type="submission" date="2019-09" db="EMBL/GenBank/DDBJ databases">
        <authorList>
            <person name="Wang X."/>
        </authorList>
    </citation>
    <scope>NUCLEOTIDE SEQUENCE [LARGE SCALE GENOMIC DNA]</scope>
    <source>
        <strain evidence="1 2">CICC 11023</strain>
    </source>
</reference>
<evidence type="ECO:0000313" key="2">
    <source>
        <dbReference type="Proteomes" id="UP000323876"/>
    </source>
</evidence>
<protein>
    <recommendedName>
        <fullName evidence="3">Transcriptional regulator</fullName>
    </recommendedName>
</protein>